<accession>A0ABY7NU08</accession>
<feature type="region of interest" description="Disordered" evidence="1">
    <location>
        <begin position="231"/>
        <end position="310"/>
    </location>
</feature>
<evidence type="ECO:0000313" key="2">
    <source>
        <dbReference type="EMBL" id="WBO61716.1"/>
    </source>
</evidence>
<evidence type="ECO:0000313" key="3">
    <source>
        <dbReference type="Proteomes" id="UP001212326"/>
    </source>
</evidence>
<keyword evidence="3" id="KW-1185">Reference proteome</keyword>
<feature type="compositionally biased region" description="Basic and acidic residues" evidence="1">
    <location>
        <begin position="242"/>
        <end position="268"/>
    </location>
</feature>
<sequence length="310" mass="33881">MRHLRLRASQGSSATTRLLKNRADLVHVKHYLGQISDEMAPARPEQRPHRSLGHLPGASEPGIVLSGAGLVHGHRRREQWRMLAEGAPDSATADYLHEVFECTAHAIDGPAMAVEAADLLEETLALDLRRPRTTSATAGPPLSRPWTWPTRPPTRRRRGSVTSTPASTAAAIAARRRQTRDKLTQVEKALDQLRGERGRVTVRAAAERAGVSATLLYENAEVRALAQQATADHRKRQVQDAQDVHEPIEASSRERALNARSATPDRRSPASPPTSSCREHQSQAPRPEAHSGTPHAAPDLEAQHLEQAPS</sequence>
<dbReference type="Proteomes" id="UP001212326">
    <property type="component" value="Chromosome"/>
</dbReference>
<name>A0ABY7NU08_9ACTN</name>
<reference evidence="2 3" key="1">
    <citation type="submission" date="2022-12" db="EMBL/GenBank/DDBJ databases">
        <authorList>
            <person name="Mo P."/>
        </authorList>
    </citation>
    <scope>NUCLEOTIDE SEQUENCE [LARGE SCALE GENOMIC DNA]</scope>
    <source>
        <strain evidence="2 3">HUAS 2-6</strain>
    </source>
</reference>
<feature type="compositionally biased region" description="Low complexity" evidence="1">
    <location>
        <begin position="140"/>
        <end position="149"/>
    </location>
</feature>
<protein>
    <submittedName>
        <fullName evidence="2">DUF6262 family protein</fullName>
    </submittedName>
</protein>
<dbReference type="RefSeq" id="WP_270079672.1">
    <property type="nucleotide sequence ID" value="NZ_CP115300.1"/>
</dbReference>
<organism evidence="2 3">
    <name type="scientific">Streptomyces camelliae</name>
    <dbReference type="NCBI Taxonomy" id="3004093"/>
    <lineage>
        <taxon>Bacteria</taxon>
        <taxon>Bacillati</taxon>
        <taxon>Actinomycetota</taxon>
        <taxon>Actinomycetes</taxon>
        <taxon>Kitasatosporales</taxon>
        <taxon>Streptomycetaceae</taxon>
        <taxon>Streptomyces</taxon>
    </lineage>
</organism>
<evidence type="ECO:0000256" key="1">
    <source>
        <dbReference type="SAM" id="MobiDB-lite"/>
    </source>
</evidence>
<feature type="region of interest" description="Disordered" evidence="1">
    <location>
        <begin position="131"/>
        <end position="181"/>
    </location>
</feature>
<feature type="compositionally biased region" description="Low complexity" evidence="1">
    <location>
        <begin position="160"/>
        <end position="173"/>
    </location>
</feature>
<proteinExistence type="predicted"/>
<gene>
    <name evidence="2" type="ORF">O1G22_02015</name>
</gene>
<dbReference type="EMBL" id="CP115300">
    <property type="protein sequence ID" value="WBO61716.1"/>
    <property type="molecule type" value="Genomic_DNA"/>
</dbReference>